<keyword evidence="2" id="KW-1185">Reference proteome</keyword>
<evidence type="ECO:0000313" key="1">
    <source>
        <dbReference type="EMBL" id="RIB18974.1"/>
    </source>
</evidence>
<gene>
    <name evidence="1" type="ORF">C2G38_2084228</name>
</gene>
<dbReference type="Proteomes" id="UP000266673">
    <property type="component" value="Unassembled WGS sequence"/>
</dbReference>
<name>A0A397V8W2_9GLOM</name>
<dbReference type="AlphaFoldDB" id="A0A397V8W2"/>
<accession>A0A397V8W2</accession>
<reference evidence="1 2" key="1">
    <citation type="submission" date="2018-06" db="EMBL/GenBank/DDBJ databases">
        <title>Comparative genomics reveals the genomic features of Rhizophagus irregularis, R. cerebriforme, R. diaphanum and Gigaspora rosea, and their symbiotic lifestyle signature.</title>
        <authorList>
            <person name="Morin E."/>
            <person name="San Clemente H."/>
            <person name="Chen E.C.H."/>
            <person name="De La Providencia I."/>
            <person name="Hainaut M."/>
            <person name="Kuo A."/>
            <person name="Kohler A."/>
            <person name="Murat C."/>
            <person name="Tang N."/>
            <person name="Roy S."/>
            <person name="Loubradou J."/>
            <person name="Henrissat B."/>
            <person name="Grigoriev I.V."/>
            <person name="Corradi N."/>
            <person name="Roux C."/>
            <person name="Martin F.M."/>
        </authorList>
    </citation>
    <scope>NUCLEOTIDE SEQUENCE [LARGE SCALE GENOMIC DNA]</scope>
    <source>
        <strain evidence="1 2">DAOM 194757</strain>
    </source>
</reference>
<organism evidence="1 2">
    <name type="scientific">Gigaspora rosea</name>
    <dbReference type="NCBI Taxonomy" id="44941"/>
    <lineage>
        <taxon>Eukaryota</taxon>
        <taxon>Fungi</taxon>
        <taxon>Fungi incertae sedis</taxon>
        <taxon>Mucoromycota</taxon>
        <taxon>Glomeromycotina</taxon>
        <taxon>Glomeromycetes</taxon>
        <taxon>Diversisporales</taxon>
        <taxon>Gigasporaceae</taxon>
        <taxon>Gigaspora</taxon>
    </lineage>
</organism>
<dbReference type="EMBL" id="QKWP01000503">
    <property type="protein sequence ID" value="RIB18974.1"/>
    <property type="molecule type" value="Genomic_DNA"/>
</dbReference>
<proteinExistence type="predicted"/>
<protein>
    <submittedName>
        <fullName evidence="1">Uncharacterized protein</fullName>
    </submittedName>
</protein>
<comment type="caution">
    <text evidence="1">The sequence shown here is derived from an EMBL/GenBank/DDBJ whole genome shotgun (WGS) entry which is preliminary data.</text>
</comment>
<evidence type="ECO:0000313" key="2">
    <source>
        <dbReference type="Proteomes" id="UP000266673"/>
    </source>
</evidence>
<sequence length="56" mass="6782">MCICVCIFFVHIRVNIRVNIRANYSCANNDNYKNFFYLKRFYGVYAYVQCYLEFGT</sequence>